<reference evidence="1" key="1">
    <citation type="submission" date="2021-01" db="EMBL/GenBank/DDBJ databases">
        <title>Whole genome shotgun sequence of Planotetraspora thailandica NBRC 104271.</title>
        <authorList>
            <person name="Komaki H."/>
            <person name="Tamura T."/>
        </authorList>
    </citation>
    <scope>NUCLEOTIDE SEQUENCE</scope>
    <source>
        <strain evidence="1">NBRC 104271</strain>
    </source>
</reference>
<organism evidence="1 2">
    <name type="scientific">Planotetraspora thailandica</name>
    <dbReference type="NCBI Taxonomy" id="487172"/>
    <lineage>
        <taxon>Bacteria</taxon>
        <taxon>Bacillati</taxon>
        <taxon>Actinomycetota</taxon>
        <taxon>Actinomycetes</taxon>
        <taxon>Streptosporangiales</taxon>
        <taxon>Streptosporangiaceae</taxon>
        <taxon>Planotetraspora</taxon>
    </lineage>
</organism>
<name>A0A8J3XU10_9ACTN</name>
<proteinExistence type="predicted"/>
<evidence type="ECO:0000313" key="1">
    <source>
        <dbReference type="EMBL" id="GII52655.1"/>
    </source>
</evidence>
<sequence>MSEDISPGHHWRALYMRLLDHEGPGLTGRLRRWLDEHAQYVEDVREWGHAGKHLVSLGEHPEPDHYSPLEQLYHLSRVLDLLILRYQDPPADSASAADEFLPPTDAYPAFCDSLGAERIAVHEFHPFFHEIIEVRQADDPDEPPSVVEERWPGHLVGAMLLMRAGVVVRAGSKHLVAGVADRSTLYWTYRRRSRPTNDLSHGWGHNSQWGTDFRRDYVVDGRLHYNVDAAMLPGWAHEDALDPASAIELVRHRCSTVVDHGDDLFPFDLHHVEPAPLG</sequence>
<gene>
    <name evidence="1" type="ORF">Pth03_10440</name>
</gene>
<keyword evidence="2" id="KW-1185">Reference proteome</keyword>
<comment type="caution">
    <text evidence="1">The sequence shown here is derived from an EMBL/GenBank/DDBJ whole genome shotgun (WGS) entry which is preliminary data.</text>
</comment>
<dbReference type="EMBL" id="BOOR01000007">
    <property type="protein sequence ID" value="GII52655.1"/>
    <property type="molecule type" value="Genomic_DNA"/>
</dbReference>
<dbReference type="AlphaFoldDB" id="A0A8J3XU10"/>
<accession>A0A8J3XU10</accession>
<dbReference type="RefSeq" id="WP_203942957.1">
    <property type="nucleotide sequence ID" value="NZ_BOOR01000007.1"/>
</dbReference>
<evidence type="ECO:0000313" key="2">
    <source>
        <dbReference type="Proteomes" id="UP000605992"/>
    </source>
</evidence>
<dbReference type="Proteomes" id="UP000605992">
    <property type="component" value="Unassembled WGS sequence"/>
</dbReference>
<protein>
    <submittedName>
        <fullName evidence="1">Uncharacterized protein</fullName>
    </submittedName>
</protein>